<geneLocation type="plasmid" evidence="1 2">
    <name>pRgalR602c</name>
</geneLocation>
<protein>
    <submittedName>
        <fullName evidence="1">Uncharacterized protein</fullName>
    </submittedName>
</protein>
<gene>
    <name evidence="1" type="ORF">RGR602_PC01227</name>
</gene>
<evidence type="ECO:0000313" key="1">
    <source>
        <dbReference type="EMBL" id="AJD45257.1"/>
    </source>
</evidence>
<dbReference type="Proteomes" id="UP000031368">
    <property type="component" value="Plasmid pRgalR602c"/>
</dbReference>
<dbReference type="EMBL" id="CP006880">
    <property type="protein sequence ID" value="AJD45257.1"/>
    <property type="molecule type" value="Genomic_DNA"/>
</dbReference>
<evidence type="ECO:0000313" key="2">
    <source>
        <dbReference type="Proteomes" id="UP000031368"/>
    </source>
</evidence>
<dbReference type="AlphaFoldDB" id="A0A0B4XFK1"/>
<sequence>MVGRAMRAPPWMSGKAGWQCYSQFWTPARSVRAIDATGAGMLASRNSTLPKSTRRAFWRLTAFLPYVGLP</sequence>
<name>A0A0B4XFK1_9HYPH</name>
<keyword evidence="2" id="KW-1185">Reference proteome</keyword>
<keyword evidence="1" id="KW-0614">Plasmid</keyword>
<dbReference type="KEGG" id="rga:RGR602_PC01227"/>
<accession>A0A0B4XFK1</accession>
<reference evidence="1 2" key="1">
    <citation type="submission" date="2013-11" db="EMBL/GenBank/DDBJ databases">
        <title>Complete genome sequence of Rhizobium gallicum bv. gallicum R602.</title>
        <authorList>
            <person name="Bustos P."/>
            <person name="Santamaria R.I."/>
            <person name="Lozano L."/>
            <person name="Acosta J.L."/>
            <person name="Ormeno-Orrillo E."/>
            <person name="Rogel M.A."/>
            <person name="Romero D."/>
            <person name="Cevallos M.A."/>
            <person name="Martinez-Romero E."/>
            <person name="Gonzalez V."/>
        </authorList>
    </citation>
    <scope>NUCLEOTIDE SEQUENCE [LARGE SCALE GENOMIC DNA]</scope>
    <source>
        <strain evidence="1 2">R602</strain>
        <plasmid evidence="1 2">pRgalR602c</plasmid>
    </source>
</reference>
<dbReference type="HOGENOM" id="CLU_2755073_0_0_5"/>
<organism evidence="1 2">
    <name type="scientific">Rhizobium gallicum bv. gallicum R602sp</name>
    <dbReference type="NCBI Taxonomy" id="1041138"/>
    <lineage>
        <taxon>Bacteria</taxon>
        <taxon>Pseudomonadati</taxon>
        <taxon>Pseudomonadota</taxon>
        <taxon>Alphaproteobacteria</taxon>
        <taxon>Hyphomicrobiales</taxon>
        <taxon>Rhizobiaceae</taxon>
        <taxon>Rhizobium/Agrobacterium group</taxon>
        <taxon>Rhizobium</taxon>
    </lineage>
</organism>
<proteinExistence type="predicted"/>